<gene>
    <name evidence="2" type="ORF">PsYK624_161040</name>
</gene>
<evidence type="ECO:0008006" key="4">
    <source>
        <dbReference type="Google" id="ProtNLM"/>
    </source>
</evidence>
<dbReference type="GO" id="GO:0016491">
    <property type="term" value="F:oxidoreductase activity"/>
    <property type="evidence" value="ECO:0007669"/>
    <property type="project" value="UniProtKB-KW"/>
</dbReference>
<dbReference type="PANTHER" id="PTHR35870:SF1">
    <property type="entry name" value="PROTEIN, PUTATIVE (AFU_ORTHOLOGUE AFUA_5G03330)-RELATED"/>
    <property type="match status" value="1"/>
</dbReference>
<name>A0A9P3GRI0_9APHY</name>
<comment type="caution">
    <text evidence="2">The sequence shown here is derived from an EMBL/GenBank/DDBJ whole genome shotgun (WGS) entry which is preliminary data.</text>
</comment>
<evidence type="ECO:0000313" key="3">
    <source>
        <dbReference type="Proteomes" id="UP000703269"/>
    </source>
</evidence>
<dbReference type="AlphaFoldDB" id="A0A9P3GRI0"/>
<dbReference type="PANTHER" id="PTHR35870">
    <property type="entry name" value="PROTEIN, PUTATIVE (AFU_ORTHOLOGUE AFUA_5G03330)-RELATED"/>
    <property type="match status" value="1"/>
</dbReference>
<keyword evidence="3" id="KW-1185">Reference proteome</keyword>
<protein>
    <recommendedName>
        <fullName evidence="4">Oxidoreductase AflY</fullName>
    </recommendedName>
</protein>
<dbReference type="InterPro" id="IPR025337">
    <property type="entry name" value="Questin_oxidase-like"/>
</dbReference>
<dbReference type="Pfam" id="PF14027">
    <property type="entry name" value="Questin_oxidase"/>
    <property type="match status" value="1"/>
</dbReference>
<organism evidence="2 3">
    <name type="scientific">Phanerochaete sordida</name>
    <dbReference type="NCBI Taxonomy" id="48140"/>
    <lineage>
        <taxon>Eukaryota</taxon>
        <taxon>Fungi</taxon>
        <taxon>Dikarya</taxon>
        <taxon>Basidiomycota</taxon>
        <taxon>Agaricomycotina</taxon>
        <taxon>Agaricomycetes</taxon>
        <taxon>Polyporales</taxon>
        <taxon>Phanerochaetaceae</taxon>
        <taxon>Phanerochaete</taxon>
    </lineage>
</organism>
<dbReference type="EMBL" id="BPQB01000122">
    <property type="protein sequence ID" value="GJE99831.1"/>
    <property type="molecule type" value="Genomic_DNA"/>
</dbReference>
<accession>A0A9P3GRI0</accession>
<evidence type="ECO:0000256" key="1">
    <source>
        <dbReference type="ARBA" id="ARBA00023002"/>
    </source>
</evidence>
<reference evidence="2 3" key="1">
    <citation type="submission" date="2021-08" db="EMBL/GenBank/DDBJ databases">
        <title>Draft Genome Sequence of Phanerochaete sordida strain YK-624.</title>
        <authorList>
            <person name="Mori T."/>
            <person name="Dohra H."/>
            <person name="Suzuki T."/>
            <person name="Kawagishi H."/>
            <person name="Hirai H."/>
        </authorList>
    </citation>
    <scope>NUCLEOTIDE SEQUENCE [LARGE SCALE GENOMIC DNA]</scope>
    <source>
        <strain evidence="2 3">YK-624</strain>
    </source>
</reference>
<evidence type="ECO:0000313" key="2">
    <source>
        <dbReference type="EMBL" id="GJE99831.1"/>
    </source>
</evidence>
<dbReference type="OrthoDB" id="10004862at2759"/>
<dbReference type="Proteomes" id="UP000703269">
    <property type="component" value="Unassembled WGS sequence"/>
</dbReference>
<proteinExistence type="predicted"/>
<sequence>MDASSEQLNLRFPTPSSPPVSIVPHPAVHPGFTHESTKAVLDCLKDNHKRFHIFFNERGFHNHCSHHLLAIYAMGASPEVIRAAYETHVAYQRPAFPSTETTEAKDSVIITESNWKDYLGDERYYQAYVAFFSRLLLSGMDNALQSVMHDYVFSTNANLVPGKSGKKPLMLSRFHTAVLHPLIHAGYGAEFGLPGLAAEGLAQTAIHGTDAPAIFTHEFFGASSSSTSGLVSMLSSLSVFGTPGAKPGVQQDVHALSILARASKEAAFEPQNLGLPLPREQLAQCIDLVVERGGPKLLEYIDEWAKTVVPDASVLKKKFEEIIWMNTVIYAVAGWGGRKKCDDETHRFNGDFFYMHLVTSALMMAPLLNSVSANNAVLLLRTYFIFSLVLYLGRGRPALPVGSFYASAAPYPSVPGPAAPTAKATLEPSATPNPWLPIVQSTLVHPNEHLCKAQRALMHFAQCLGGVEAGAFAECGLEGAEHLDGTLFARAAALTADRLGWMREGEEQRAWDFNGFF</sequence>
<keyword evidence="1" id="KW-0560">Oxidoreductase</keyword>